<dbReference type="EMBL" id="CM046111">
    <property type="protein sequence ID" value="KAI8424977.1"/>
    <property type="molecule type" value="Genomic_DNA"/>
</dbReference>
<name>A0ACC0JLE5_CHOFU</name>
<sequence>MNNCFIPSIARDQIDREVSGSQATLLQSCFSPGVIGLGPDGKAFVRDARYDTCSRNVYRYDEIKDAVILSRVRDHFICVPIRSIT</sequence>
<protein>
    <submittedName>
        <fullName evidence="1">Uncharacterized protein</fullName>
    </submittedName>
</protein>
<evidence type="ECO:0000313" key="2">
    <source>
        <dbReference type="Proteomes" id="UP001064048"/>
    </source>
</evidence>
<proteinExistence type="predicted"/>
<reference evidence="1 2" key="1">
    <citation type="journal article" date="2022" name="Genome Biol. Evol.">
        <title>The Spruce Budworm Genome: Reconstructing the Evolutionary History of Antifreeze Proteins.</title>
        <authorList>
            <person name="Beliveau C."/>
            <person name="Gagne P."/>
            <person name="Picq S."/>
            <person name="Vernygora O."/>
            <person name="Keeling C.I."/>
            <person name="Pinkney K."/>
            <person name="Doucet D."/>
            <person name="Wen F."/>
            <person name="Johnston J.S."/>
            <person name="Maaroufi H."/>
            <person name="Boyle B."/>
            <person name="Laroche J."/>
            <person name="Dewar K."/>
            <person name="Juretic N."/>
            <person name="Blackburn G."/>
            <person name="Nisole A."/>
            <person name="Brunet B."/>
            <person name="Brandao M."/>
            <person name="Lumley L."/>
            <person name="Duan J."/>
            <person name="Quan G."/>
            <person name="Lucarotti C.J."/>
            <person name="Roe A.D."/>
            <person name="Sperling F.A.H."/>
            <person name="Levesque R.C."/>
            <person name="Cusson M."/>
        </authorList>
    </citation>
    <scope>NUCLEOTIDE SEQUENCE [LARGE SCALE GENOMIC DNA]</scope>
    <source>
        <strain evidence="1">Glfc:IPQL:Cfum</strain>
    </source>
</reference>
<dbReference type="Proteomes" id="UP001064048">
    <property type="component" value="Chromosome 11"/>
</dbReference>
<accession>A0ACC0JLE5</accession>
<keyword evidence="2" id="KW-1185">Reference proteome</keyword>
<evidence type="ECO:0000313" key="1">
    <source>
        <dbReference type="EMBL" id="KAI8424977.1"/>
    </source>
</evidence>
<gene>
    <name evidence="1" type="ORF">MSG28_006879</name>
</gene>
<comment type="caution">
    <text evidence="1">The sequence shown here is derived from an EMBL/GenBank/DDBJ whole genome shotgun (WGS) entry which is preliminary data.</text>
</comment>
<organism evidence="1 2">
    <name type="scientific">Choristoneura fumiferana</name>
    <name type="common">Spruce budworm moth</name>
    <name type="synonym">Archips fumiferana</name>
    <dbReference type="NCBI Taxonomy" id="7141"/>
    <lineage>
        <taxon>Eukaryota</taxon>
        <taxon>Metazoa</taxon>
        <taxon>Ecdysozoa</taxon>
        <taxon>Arthropoda</taxon>
        <taxon>Hexapoda</taxon>
        <taxon>Insecta</taxon>
        <taxon>Pterygota</taxon>
        <taxon>Neoptera</taxon>
        <taxon>Endopterygota</taxon>
        <taxon>Lepidoptera</taxon>
        <taxon>Glossata</taxon>
        <taxon>Ditrysia</taxon>
        <taxon>Tortricoidea</taxon>
        <taxon>Tortricidae</taxon>
        <taxon>Tortricinae</taxon>
        <taxon>Choristoneura</taxon>
    </lineage>
</organism>